<dbReference type="EMBL" id="MU825926">
    <property type="protein sequence ID" value="KAJ7382352.1"/>
    <property type="molecule type" value="Genomic_DNA"/>
</dbReference>
<protein>
    <submittedName>
        <fullName evidence="2">Uncharacterized protein</fullName>
    </submittedName>
</protein>
<feature type="signal peptide" evidence="1">
    <location>
        <begin position="1"/>
        <end position="25"/>
    </location>
</feature>
<comment type="caution">
    <text evidence="2">The sequence shown here is derived from an EMBL/GenBank/DDBJ whole genome shotgun (WGS) entry which is preliminary data.</text>
</comment>
<evidence type="ECO:0000313" key="3">
    <source>
        <dbReference type="Proteomes" id="UP001163046"/>
    </source>
</evidence>
<dbReference type="AlphaFoldDB" id="A0A9W9ZIL4"/>
<organism evidence="2 3">
    <name type="scientific">Desmophyllum pertusum</name>
    <dbReference type="NCBI Taxonomy" id="174260"/>
    <lineage>
        <taxon>Eukaryota</taxon>
        <taxon>Metazoa</taxon>
        <taxon>Cnidaria</taxon>
        <taxon>Anthozoa</taxon>
        <taxon>Hexacorallia</taxon>
        <taxon>Scleractinia</taxon>
        <taxon>Caryophylliina</taxon>
        <taxon>Caryophylliidae</taxon>
        <taxon>Desmophyllum</taxon>
    </lineage>
</organism>
<keyword evidence="1" id="KW-0732">Signal</keyword>
<dbReference type="Proteomes" id="UP001163046">
    <property type="component" value="Unassembled WGS sequence"/>
</dbReference>
<keyword evidence="3" id="KW-1185">Reference proteome</keyword>
<evidence type="ECO:0000313" key="2">
    <source>
        <dbReference type="EMBL" id="KAJ7382352.1"/>
    </source>
</evidence>
<gene>
    <name evidence="2" type="ORF">OS493_035411</name>
</gene>
<accession>A0A9W9ZIL4</accession>
<sequence>MAVCHAPLLAVVIFVEAWVVDPGAASYESGDLLKNTGFELIRANKGDAVPPNAVMSGVTEADGSLFVGRVGGSIPCHITTKDGKIQHFVYGLLPGGVKRVENGEVIVLTS</sequence>
<evidence type="ECO:0000256" key="1">
    <source>
        <dbReference type="SAM" id="SignalP"/>
    </source>
</evidence>
<proteinExistence type="predicted"/>
<reference evidence="2" key="1">
    <citation type="submission" date="2023-01" db="EMBL/GenBank/DDBJ databases">
        <title>Genome assembly of the deep-sea coral Lophelia pertusa.</title>
        <authorList>
            <person name="Herrera S."/>
            <person name="Cordes E."/>
        </authorList>
    </citation>
    <scope>NUCLEOTIDE SEQUENCE</scope>
    <source>
        <strain evidence="2">USNM1676648</strain>
        <tissue evidence="2">Polyp</tissue>
    </source>
</reference>
<name>A0A9W9ZIL4_9CNID</name>
<feature type="chain" id="PRO_5040867405" evidence="1">
    <location>
        <begin position="26"/>
        <end position="110"/>
    </location>
</feature>